<dbReference type="PROSITE" id="PS00552">
    <property type="entry name" value="HTH_MERR_1"/>
    <property type="match status" value="1"/>
</dbReference>
<keyword evidence="2" id="KW-0175">Coiled coil</keyword>
<dbReference type="GO" id="GO:0003677">
    <property type="term" value="F:DNA binding"/>
    <property type="evidence" value="ECO:0007669"/>
    <property type="project" value="UniProtKB-KW"/>
</dbReference>
<dbReference type="Pfam" id="PF13411">
    <property type="entry name" value="MerR_1"/>
    <property type="match status" value="1"/>
</dbReference>
<comment type="caution">
    <text evidence="4">The sequence shown here is derived from an EMBL/GenBank/DDBJ whole genome shotgun (WGS) entry which is preliminary data.</text>
</comment>
<dbReference type="InterPro" id="IPR009061">
    <property type="entry name" value="DNA-bd_dom_put_sf"/>
</dbReference>
<dbReference type="InterPro" id="IPR000551">
    <property type="entry name" value="MerR-type_HTH_dom"/>
</dbReference>
<protein>
    <recommendedName>
        <fullName evidence="3">HTH merR-type domain-containing protein</fullName>
    </recommendedName>
</protein>
<dbReference type="PRINTS" id="PR00040">
    <property type="entry name" value="HTHMERR"/>
</dbReference>
<dbReference type="RefSeq" id="WP_188690922.1">
    <property type="nucleotide sequence ID" value="NZ_BMIR01000004.1"/>
</dbReference>
<keyword evidence="5" id="KW-1185">Reference proteome</keyword>
<accession>A0A8J2VNX1</accession>
<evidence type="ECO:0000256" key="1">
    <source>
        <dbReference type="ARBA" id="ARBA00023125"/>
    </source>
</evidence>
<dbReference type="CDD" id="cd01109">
    <property type="entry name" value="HTH_YyaN"/>
    <property type="match status" value="1"/>
</dbReference>
<dbReference type="PROSITE" id="PS50937">
    <property type="entry name" value="HTH_MERR_2"/>
    <property type="match status" value="1"/>
</dbReference>
<sequence>MRLQISQLSKETGVSIHTLRYYEKEGILPPVKRNEKGIRIYDTDDIEWIKFARCLRQTGMGIAEMKQFAQLVIQGEETKQERIRLLRQQNRRIKAQIEQLMSYTEVINHKIELYSLEEE</sequence>
<evidence type="ECO:0000259" key="3">
    <source>
        <dbReference type="PROSITE" id="PS50937"/>
    </source>
</evidence>
<reference evidence="4" key="1">
    <citation type="journal article" date="2014" name="Int. J. Syst. Evol. Microbiol.">
        <title>Complete genome sequence of Corynebacterium casei LMG S-19264T (=DSM 44701T), isolated from a smear-ripened cheese.</title>
        <authorList>
            <consortium name="US DOE Joint Genome Institute (JGI-PGF)"/>
            <person name="Walter F."/>
            <person name="Albersmeier A."/>
            <person name="Kalinowski J."/>
            <person name="Ruckert C."/>
        </authorList>
    </citation>
    <scope>NUCLEOTIDE SEQUENCE</scope>
    <source>
        <strain evidence="4">CGMCC 1.15371</strain>
    </source>
</reference>
<dbReference type="Proteomes" id="UP000628775">
    <property type="component" value="Unassembled WGS sequence"/>
</dbReference>
<feature type="domain" description="HTH merR-type" evidence="3">
    <location>
        <begin position="1"/>
        <end position="71"/>
    </location>
</feature>
<reference evidence="4" key="2">
    <citation type="submission" date="2020-09" db="EMBL/GenBank/DDBJ databases">
        <authorList>
            <person name="Sun Q."/>
            <person name="Zhou Y."/>
        </authorList>
    </citation>
    <scope>NUCLEOTIDE SEQUENCE</scope>
    <source>
        <strain evidence="4">CGMCC 1.15371</strain>
    </source>
</reference>
<keyword evidence="1" id="KW-0238">DNA-binding</keyword>
<dbReference type="SMART" id="SM00422">
    <property type="entry name" value="HTH_MERR"/>
    <property type="match status" value="1"/>
</dbReference>
<dbReference type="PANTHER" id="PTHR30204">
    <property type="entry name" value="REDOX-CYCLING DRUG-SENSING TRANSCRIPTIONAL ACTIVATOR SOXR"/>
    <property type="match status" value="1"/>
</dbReference>
<dbReference type="InterPro" id="IPR047057">
    <property type="entry name" value="MerR_fam"/>
</dbReference>
<evidence type="ECO:0000313" key="4">
    <source>
        <dbReference type="EMBL" id="GGE35596.1"/>
    </source>
</evidence>
<dbReference type="GO" id="GO:0003700">
    <property type="term" value="F:DNA-binding transcription factor activity"/>
    <property type="evidence" value="ECO:0007669"/>
    <property type="project" value="InterPro"/>
</dbReference>
<feature type="coiled-coil region" evidence="2">
    <location>
        <begin position="76"/>
        <end position="103"/>
    </location>
</feature>
<name>A0A8J2VNX1_9BACL</name>
<proteinExistence type="predicted"/>
<evidence type="ECO:0000313" key="5">
    <source>
        <dbReference type="Proteomes" id="UP000628775"/>
    </source>
</evidence>
<dbReference type="Gene3D" id="1.10.1660.10">
    <property type="match status" value="1"/>
</dbReference>
<dbReference type="SUPFAM" id="SSF46955">
    <property type="entry name" value="Putative DNA-binding domain"/>
    <property type="match status" value="1"/>
</dbReference>
<dbReference type="AlphaFoldDB" id="A0A8J2VNX1"/>
<organism evidence="4 5">
    <name type="scientific">Pullulanibacillus camelliae</name>
    <dbReference type="NCBI Taxonomy" id="1707096"/>
    <lineage>
        <taxon>Bacteria</taxon>
        <taxon>Bacillati</taxon>
        <taxon>Bacillota</taxon>
        <taxon>Bacilli</taxon>
        <taxon>Bacillales</taxon>
        <taxon>Sporolactobacillaceae</taxon>
        <taxon>Pullulanibacillus</taxon>
    </lineage>
</organism>
<dbReference type="PANTHER" id="PTHR30204:SF98">
    <property type="entry name" value="HTH-TYPE TRANSCRIPTIONAL REGULATOR ADHR"/>
    <property type="match status" value="1"/>
</dbReference>
<dbReference type="EMBL" id="BMIR01000004">
    <property type="protein sequence ID" value="GGE35596.1"/>
    <property type="molecule type" value="Genomic_DNA"/>
</dbReference>
<evidence type="ECO:0000256" key="2">
    <source>
        <dbReference type="SAM" id="Coils"/>
    </source>
</evidence>
<gene>
    <name evidence="4" type="ORF">GCM10011391_12920</name>
</gene>